<dbReference type="KEGG" id="mhz:Metho_2703"/>
<proteinExistence type="predicted"/>
<accession>L0KZJ1</accession>
<reference evidence="2" key="1">
    <citation type="submission" date="2012-02" db="EMBL/GenBank/DDBJ databases">
        <title>Complete sequence of plasmid of Methanomethylovorans hollandica DSM 15978.</title>
        <authorList>
            <person name="Lucas S."/>
            <person name="Copeland A."/>
            <person name="Lapidus A."/>
            <person name="Glavina del Rio T."/>
            <person name="Dalin E."/>
            <person name="Tice H."/>
            <person name="Bruce D."/>
            <person name="Goodwin L."/>
            <person name="Pitluck S."/>
            <person name="Peters L."/>
            <person name="Mikhailova N."/>
            <person name="Held B."/>
            <person name="Kyrpides N."/>
            <person name="Mavromatis K."/>
            <person name="Ivanova N."/>
            <person name="Brettin T."/>
            <person name="Detter J.C."/>
            <person name="Han C."/>
            <person name="Larimer F."/>
            <person name="Land M."/>
            <person name="Hauser L."/>
            <person name="Markowitz V."/>
            <person name="Cheng J.-F."/>
            <person name="Hugenholtz P."/>
            <person name="Woyke T."/>
            <person name="Wu D."/>
            <person name="Spring S."/>
            <person name="Schroeder M."/>
            <person name="Brambilla E."/>
            <person name="Klenk H.-P."/>
            <person name="Eisen J.A."/>
        </authorList>
    </citation>
    <scope>NUCLEOTIDE SEQUENCE [LARGE SCALE GENOMIC DNA]</scope>
    <source>
        <strain evidence="2">DSM 15978 / NBRC 107637 / DMS1</strain>
        <plasmid evidence="2">Plasmid pMETHO01</plasmid>
    </source>
</reference>
<dbReference type="HOGENOM" id="CLU_1811443_0_0_2"/>
<protein>
    <submittedName>
        <fullName evidence="1">Uncharacterized protein</fullName>
    </submittedName>
</protein>
<name>L0KZJ1_METHD</name>
<dbReference type="AlphaFoldDB" id="L0KZJ1"/>
<dbReference type="RefSeq" id="WP_015313964.1">
    <property type="nucleotide sequence ID" value="NC_019972.1"/>
</dbReference>
<dbReference type="GeneID" id="14401665"/>
<keyword evidence="2" id="KW-1185">Reference proteome</keyword>
<dbReference type="Proteomes" id="UP000010866">
    <property type="component" value="Plasmid pMETHO01"/>
</dbReference>
<sequence length="142" mass="16159">MSKDFNSRDLKTPLKIASVSKYEGDTIGYYPFYLIFSSEKATTPQEAKAFAEAYLTQEGFCGSGRFIDGPGDYFDVYQKPWGSCWPENTPCPVIVNEAIYDSILKHLENTFEEEGFFADVENQPVSKQFIGTKWIVFVSYHS</sequence>
<evidence type="ECO:0000313" key="2">
    <source>
        <dbReference type="Proteomes" id="UP000010866"/>
    </source>
</evidence>
<geneLocation type="plasmid" evidence="1 2">
    <name>pMETHO01</name>
</geneLocation>
<evidence type="ECO:0000313" key="1">
    <source>
        <dbReference type="EMBL" id="AGB50832.1"/>
    </source>
</evidence>
<dbReference type="EMBL" id="CP003363">
    <property type="protein sequence ID" value="AGB50832.1"/>
    <property type="molecule type" value="Genomic_DNA"/>
</dbReference>
<keyword evidence="1" id="KW-0614">Plasmid</keyword>
<organism evidence="1 2">
    <name type="scientific">Methanomethylovorans hollandica (strain DSM 15978 / NBRC 107637 / DMS1)</name>
    <dbReference type="NCBI Taxonomy" id="867904"/>
    <lineage>
        <taxon>Archaea</taxon>
        <taxon>Methanobacteriati</taxon>
        <taxon>Methanobacteriota</taxon>
        <taxon>Stenosarchaea group</taxon>
        <taxon>Methanomicrobia</taxon>
        <taxon>Methanosarcinales</taxon>
        <taxon>Methanosarcinaceae</taxon>
        <taxon>Methanomethylovorans</taxon>
    </lineage>
</organism>
<gene>
    <name evidence="1" type="ordered locus">Metho_2703</name>
</gene>